<accession>A0A8H6W6H6</accession>
<proteinExistence type="predicted"/>
<organism evidence="1 2">
    <name type="scientific">Mycena indigotica</name>
    <dbReference type="NCBI Taxonomy" id="2126181"/>
    <lineage>
        <taxon>Eukaryota</taxon>
        <taxon>Fungi</taxon>
        <taxon>Dikarya</taxon>
        <taxon>Basidiomycota</taxon>
        <taxon>Agaricomycotina</taxon>
        <taxon>Agaricomycetes</taxon>
        <taxon>Agaricomycetidae</taxon>
        <taxon>Agaricales</taxon>
        <taxon>Marasmiineae</taxon>
        <taxon>Mycenaceae</taxon>
        <taxon>Mycena</taxon>
    </lineage>
</organism>
<reference evidence="1" key="1">
    <citation type="submission" date="2020-05" db="EMBL/GenBank/DDBJ databases">
        <title>Mycena genomes resolve the evolution of fungal bioluminescence.</title>
        <authorList>
            <person name="Tsai I.J."/>
        </authorList>
    </citation>
    <scope>NUCLEOTIDE SEQUENCE</scope>
    <source>
        <strain evidence="1">171206Taipei</strain>
    </source>
</reference>
<dbReference type="Proteomes" id="UP000636479">
    <property type="component" value="Unassembled WGS sequence"/>
</dbReference>
<comment type="caution">
    <text evidence="1">The sequence shown here is derived from an EMBL/GenBank/DDBJ whole genome shotgun (WGS) entry which is preliminary data.</text>
</comment>
<protein>
    <recommendedName>
        <fullName evidence="3">F-box domain-containing protein</fullName>
    </recommendedName>
</protein>
<dbReference type="RefSeq" id="XP_037222653.1">
    <property type="nucleotide sequence ID" value="XM_037362361.1"/>
</dbReference>
<dbReference type="OrthoDB" id="2745898at2759"/>
<gene>
    <name evidence="1" type="ORF">MIND_00558700</name>
</gene>
<evidence type="ECO:0000313" key="1">
    <source>
        <dbReference type="EMBL" id="KAF7307634.1"/>
    </source>
</evidence>
<sequence length="399" mass="44678">MNELQLPPELLDEIAQHIQGSANIASCCLAASVFRDPCQKRLLSSLHLENSATSRRNFRSYKETAARFTEAPHLALYVTNLTITLRCSDLDTEAAIASIFTCLTRVQKCNVVGTGSRSQWCEIPSKVTTPFAAWLTHLPTGALREMRCGFLHDIPRVIVHNILRTARSFIFIMASVESSPSGTVPASRQVITSRKRELLIIESPQLYTGLAEPEFAPYWGNLGRLSVTANRPFSELCVAATESLEYLTIILFDRIPEDLRPQIGFTRPLSSLKKLHIPLAGESQLQNSQDLTLLWFFVSVLAPILRSPITPVLEQVVISFKPTNFVSDVDENMVYSFTPNATNLLNRLDDMVIQHASLRCVRWAIQLRDQASLRAFSDALKQLLPKMSIQGKLIVNRTE</sequence>
<name>A0A8H6W6H6_9AGAR</name>
<evidence type="ECO:0008006" key="3">
    <source>
        <dbReference type="Google" id="ProtNLM"/>
    </source>
</evidence>
<keyword evidence="2" id="KW-1185">Reference proteome</keyword>
<dbReference type="AlphaFoldDB" id="A0A8H6W6H6"/>
<dbReference type="GeneID" id="59344877"/>
<evidence type="ECO:0000313" key="2">
    <source>
        <dbReference type="Proteomes" id="UP000636479"/>
    </source>
</evidence>
<dbReference type="EMBL" id="JACAZF010000004">
    <property type="protein sequence ID" value="KAF7307634.1"/>
    <property type="molecule type" value="Genomic_DNA"/>
</dbReference>